<evidence type="ECO:0000256" key="2">
    <source>
        <dbReference type="ARBA" id="ARBA00012018"/>
    </source>
</evidence>
<dbReference type="RefSeq" id="WP_130023432.1">
    <property type="nucleotide sequence ID" value="NZ_SEWF01000045.1"/>
</dbReference>
<dbReference type="EMBL" id="SEWF01000045">
    <property type="protein sequence ID" value="RYU93442.1"/>
    <property type="molecule type" value="Genomic_DNA"/>
</dbReference>
<dbReference type="OrthoDB" id="980947at2"/>
<dbReference type="GO" id="GO:0016042">
    <property type="term" value="P:lipid catabolic process"/>
    <property type="evidence" value="ECO:0007669"/>
    <property type="project" value="InterPro"/>
</dbReference>
<dbReference type="AlphaFoldDB" id="A0A4Q5LUX3"/>
<dbReference type="Pfam" id="PF04185">
    <property type="entry name" value="Phosphoesterase"/>
    <property type="match status" value="2"/>
</dbReference>
<dbReference type="InterPro" id="IPR017850">
    <property type="entry name" value="Alkaline_phosphatase_core_sf"/>
</dbReference>
<dbReference type="InterPro" id="IPR007312">
    <property type="entry name" value="Phosphoesterase"/>
</dbReference>
<dbReference type="PANTHER" id="PTHR31956:SF1">
    <property type="entry name" value="NON-SPECIFIC PHOSPHOLIPASE C1"/>
    <property type="match status" value="1"/>
</dbReference>
<dbReference type="PROSITE" id="PS51318">
    <property type="entry name" value="TAT"/>
    <property type="match status" value="1"/>
</dbReference>
<keyword evidence="3" id="KW-0378">Hydrolase</keyword>
<dbReference type="Pfam" id="PF05506">
    <property type="entry name" value="PLipase_C_C"/>
    <property type="match status" value="2"/>
</dbReference>
<dbReference type="PANTHER" id="PTHR31956">
    <property type="entry name" value="NON-SPECIFIC PHOSPHOLIPASE C4-RELATED"/>
    <property type="match status" value="1"/>
</dbReference>
<dbReference type="InterPro" id="IPR008475">
    <property type="entry name" value="PLipase_C_C"/>
</dbReference>
<comment type="similarity">
    <text evidence="1">Belongs to the bacterial phospholipase C family.</text>
</comment>
<name>A0A4Q5LUX3_9BACT</name>
<evidence type="ECO:0000259" key="4">
    <source>
        <dbReference type="Pfam" id="PF05506"/>
    </source>
</evidence>
<dbReference type="InterPro" id="IPR017767">
    <property type="entry name" value="PC-PLC"/>
</dbReference>
<dbReference type="Proteomes" id="UP000293162">
    <property type="component" value="Unassembled WGS sequence"/>
</dbReference>
<comment type="caution">
    <text evidence="5">The sequence shown here is derived from an EMBL/GenBank/DDBJ whole genome shotgun (WGS) entry which is preliminary data.</text>
</comment>
<evidence type="ECO:0000313" key="6">
    <source>
        <dbReference type="Proteomes" id="UP000293162"/>
    </source>
</evidence>
<dbReference type="EC" id="3.1.4.3" evidence="2"/>
<gene>
    <name evidence="5" type="ORF">EWM59_22100</name>
</gene>
<feature type="domain" description="Bacterial phospholipase C C-terminal" evidence="4">
    <location>
        <begin position="639"/>
        <end position="745"/>
    </location>
</feature>
<accession>A0A4Q5LUX3</accession>
<evidence type="ECO:0000256" key="1">
    <source>
        <dbReference type="ARBA" id="ARBA00009717"/>
    </source>
</evidence>
<protein>
    <recommendedName>
        <fullName evidence="2">phospholipase C</fullName>
        <ecNumber evidence="2">3.1.4.3</ecNumber>
    </recommendedName>
</protein>
<evidence type="ECO:0000313" key="5">
    <source>
        <dbReference type="EMBL" id="RYU93442.1"/>
    </source>
</evidence>
<sequence>METRREFIQKAAVLASGTGLAGMLPPVIQKALAIDPKAGSTYLDAEHVVILMQENRSFDHSYGTLQGVRGFNDPRAISLPNKNKVWIQPNAAGENYAPFRLDLKDTKATWMSSLPHSWENQVDARNEGKYNKWLDVKQSGNKDFKKMPLTMGYYDREDIPFYYALADAFTVCDQNFCSSLTGTTPNRLYLWTGTIREEQNENSKANVKNEDVDYDKWARWKTFPERLEENNVSWRIYQNEISLDTGLEGEEDAWLANFTDNPIEWFEQYHVKCHPEFYQYLQKMEKVLPEQIAAAKTKLGALTAGTPDYEKAKKDLDQKEAYLVRAKKELEEWKPERFEKLSAFHKNIHQKAFTNNRKDPHYHELTTLDYEDNGVKRQVQVPKGDVLYQFREDVNTGKLPQVSWIVAPENFSDHPGAPWYGAWYLSEVMDILTKNPEVWKKTIFILCYDENDGYFDHVPPFVPPNPHQPHTGRVSKGIDAGVEQVSLAQELKRKRTNPERDSRSSPIGLGFRVPLVIASPWSRGGNVCSEVFDHTSILQFLEKFVNHKTGKNIKETNISEWRRAICGDLTSSFEPYNGEKIKLPTFVQKDAFIKTVYNAKFKGLPSNYKKLTEHEIAQLNEGKDLGIMPKQESGVRKSLAIPYQPYVNGQLNGDKKAFVMSLHASDEVFGKQSGGTPFIVYAPGKYAVRNKDNQKTGWEDVRTWNYAVANGDQLSDEWALDNFENEQYHLIAYGPNGYMREFKGNAADPMVEISCEYQRVKGSPKKLTGNLELKIKNLNTQGAVSIEITDQSYKNGNHSKTVAAGGSATVVIDLAKSFNWYDFSVTVKGNTTFEKRYAGHVETGKASFTDPAMGKVVA</sequence>
<keyword evidence="6" id="KW-1185">Reference proteome</keyword>
<feature type="domain" description="Bacterial phospholipase C C-terminal" evidence="4">
    <location>
        <begin position="754"/>
        <end position="840"/>
    </location>
</feature>
<reference evidence="5 6" key="1">
    <citation type="submission" date="2019-02" db="EMBL/GenBank/DDBJ databases">
        <title>Bacterial novel species Emticicia sp. 17J42-9 isolated from soil.</title>
        <authorList>
            <person name="Jung H.-Y."/>
        </authorList>
    </citation>
    <scope>NUCLEOTIDE SEQUENCE [LARGE SCALE GENOMIC DNA]</scope>
    <source>
        <strain evidence="5 6">17J42-9</strain>
    </source>
</reference>
<evidence type="ECO:0000256" key="3">
    <source>
        <dbReference type="ARBA" id="ARBA00022801"/>
    </source>
</evidence>
<dbReference type="InterPro" id="IPR006311">
    <property type="entry name" value="TAT_signal"/>
</dbReference>
<dbReference type="GO" id="GO:0034480">
    <property type="term" value="F:phosphatidylcholine phospholipase C activity"/>
    <property type="evidence" value="ECO:0007669"/>
    <property type="project" value="UniProtKB-EC"/>
</dbReference>
<dbReference type="Gene3D" id="3.40.720.10">
    <property type="entry name" value="Alkaline Phosphatase, subunit A"/>
    <property type="match status" value="2"/>
</dbReference>
<organism evidence="5 6">
    <name type="scientific">Emticicia agri</name>
    <dbReference type="NCBI Taxonomy" id="2492393"/>
    <lineage>
        <taxon>Bacteria</taxon>
        <taxon>Pseudomonadati</taxon>
        <taxon>Bacteroidota</taxon>
        <taxon>Cytophagia</taxon>
        <taxon>Cytophagales</taxon>
        <taxon>Leadbetterellaceae</taxon>
        <taxon>Emticicia</taxon>
    </lineage>
</organism>
<proteinExistence type="inferred from homology"/>
<dbReference type="NCBIfam" id="TIGR03396">
    <property type="entry name" value="PC_PLC"/>
    <property type="match status" value="1"/>
</dbReference>